<dbReference type="OrthoDB" id="7282689at2"/>
<accession>A0A0P0ZAM9</accession>
<organism evidence="1">
    <name type="scientific">Fulvimarina pelagi</name>
    <dbReference type="NCBI Taxonomy" id="217511"/>
    <lineage>
        <taxon>Bacteria</taxon>
        <taxon>Pseudomonadati</taxon>
        <taxon>Pseudomonadota</taxon>
        <taxon>Alphaproteobacteria</taxon>
        <taxon>Hyphomicrobiales</taxon>
        <taxon>Aurantimonadaceae</taxon>
        <taxon>Fulvimarina</taxon>
    </lineage>
</organism>
<proteinExistence type="predicted"/>
<dbReference type="EMBL" id="LC066397">
    <property type="protein sequence ID" value="BAT31279.1"/>
    <property type="molecule type" value="Genomic_DNA"/>
</dbReference>
<reference evidence="1" key="1">
    <citation type="journal article" date="2015" name="Proc. Natl. Acad. Sci. U.S.A.">
        <title>Bacterial clade with the ribosomal RNA operon on a small plasmid rather than the chromosome.</title>
        <authorList>
            <person name="Anda M."/>
            <person name="Ohtsubo Y."/>
            <person name="Okubo T."/>
            <person name="Sugawara M."/>
            <person name="Nagata Y."/>
            <person name="Tsuda M."/>
            <person name="Minamisawa K."/>
            <person name="Mitsui H."/>
        </authorList>
    </citation>
    <scope>NUCLEOTIDE SEQUENCE</scope>
    <source>
        <strain evidence="1">DSM 15513</strain>
    </source>
</reference>
<sequence length="85" mass="9578">MVEVTNELMTEILKSLQQRISNIELLGVEQAQGMNAIRGYAGSIQADTTNIYGVLSRIDQRLDRIERRLELREMAEPGTPYSPNA</sequence>
<name>A0A0P0ZAM9_9HYPH</name>
<protein>
    <submittedName>
        <fullName evidence="1">Uncharacterized protein</fullName>
    </submittedName>
</protein>
<dbReference type="RefSeq" id="WP_007065824.1">
    <property type="nucleotide sequence ID" value="NZ_BBWO01000005.1"/>
</dbReference>
<dbReference type="AlphaFoldDB" id="A0A0P0ZAM9"/>
<evidence type="ECO:0000313" key="1">
    <source>
        <dbReference type="EMBL" id="BAT31279.1"/>
    </source>
</evidence>